<organism evidence="2 3">
    <name type="scientific">Microlunatus ginsengisoli</name>
    <dbReference type="NCBI Taxonomy" id="363863"/>
    <lineage>
        <taxon>Bacteria</taxon>
        <taxon>Bacillati</taxon>
        <taxon>Actinomycetota</taxon>
        <taxon>Actinomycetes</taxon>
        <taxon>Propionibacteriales</taxon>
        <taxon>Propionibacteriaceae</taxon>
        <taxon>Microlunatus</taxon>
    </lineage>
</organism>
<comment type="caution">
    <text evidence="2">The sequence shown here is derived from an EMBL/GenBank/DDBJ whole genome shotgun (WGS) entry which is preliminary data.</text>
</comment>
<dbReference type="Pfam" id="PF07394">
    <property type="entry name" value="DUF1501"/>
    <property type="match status" value="1"/>
</dbReference>
<sequence>MNEPLSSRVSPLTRRRFLAFSGVAAAGALAVGATRVRWSDLLTAAAQTPLDPAAGVLVMVTLYGGNDGLNTVVPAGDPAYASARAELAYAESDVLDLGEGLGLNPGLAGLHELWAGKELAVLRGVGYPDPDRSHFRSMAIWQTASPQTAATTGWLGRWLDAGGDDPLRAVSLDALIPPMLAGAKTAAASFPVSGLRLPKDALGRSMALLGGAAASDGVWQARVAKSVADLQQAARVLGPAAGGTAGPTNSPVPSPSAGGADADPDEQSKGASAGGQGELAAQLETVASLIELGVPTRVYSVSLGGFDTHSDERATQQRLLTELDGALSGFYRRLQGSDRGRQVVTAVYSEFGRRVRANSGDGTDHGTAGPMFVLGRGVSGGFYGAEPSLTDLDDGDLKAGLDFRSVYATLLAQVLGSEPEPLLGGWDRRVDGLLS</sequence>
<dbReference type="PROSITE" id="PS51318">
    <property type="entry name" value="TAT"/>
    <property type="match status" value="1"/>
</dbReference>
<dbReference type="Proteomes" id="UP001501490">
    <property type="component" value="Unassembled WGS sequence"/>
</dbReference>
<reference evidence="3" key="1">
    <citation type="journal article" date="2019" name="Int. J. Syst. Evol. Microbiol.">
        <title>The Global Catalogue of Microorganisms (GCM) 10K type strain sequencing project: providing services to taxonomists for standard genome sequencing and annotation.</title>
        <authorList>
            <consortium name="The Broad Institute Genomics Platform"/>
            <consortium name="The Broad Institute Genome Sequencing Center for Infectious Disease"/>
            <person name="Wu L."/>
            <person name="Ma J."/>
        </authorList>
    </citation>
    <scope>NUCLEOTIDE SEQUENCE [LARGE SCALE GENOMIC DNA]</scope>
    <source>
        <strain evidence="3">JCM 16929</strain>
    </source>
</reference>
<gene>
    <name evidence="2" type="ORF">GCM10022236_48610</name>
</gene>
<evidence type="ECO:0000313" key="2">
    <source>
        <dbReference type="EMBL" id="GAA3640262.1"/>
    </source>
</evidence>
<dbReference type="PANTHER" id="PTHR43737:SF1">
    <property type="entry name" value="DUF1501 DOMAIN-CONTAINING PROTEIN"/>
    <property type="match status" value="1"/>
</dbReference>
<proteinExistence type="predicted"/>
<dbReference type="PANTHER" id="PTHR43737">
    <property type="entry name" value="BLL7424 PROTEIN"/>
    <property type="match status" value="1"/>
</dbReference>
<protein>
    <submittedName>
        <fullName evidence="2">DUF1501 domain-containing protein</fullName>
    </submittedName>
</protein>
<feature type="region of interest" description="Disordered" evidence="1">
    <location>
        <begin position="239"/>
        <end position="277"/>
    </location>
</feature>
<name>A0ABP7ATJ1_9ACTN</name>
<dbReference type="InterPro" id="IPR010869">
    <property type="entry name" value="DUF1501"/>
</dbReference>
<dbReference type="InterPro" id="IPR006311">
    <property type="entry name" value="TAT_signal"/>
</dbReference>
<evidence type="ECO:0000256" key="1">
    <source>
        <dbReference type="SAM" id="MobiDB-lite"/>
    </source>
</evidence>
<accession>A0ABP7ATJ1</accession>
<keyword evidence="3" id="KW-1185">Reference proteome</keyword>
<evidence type="ECO:0000313" key="3">
    <source>
        <dbReference type="Proteomes" id="UP001501490"/>
    </source>
</evidence>
<dbReference type="EMBL" id="BAABAB010000050">
    <property type="protein sequence ID" value="GAA3640262.1"/>
    <property type="molecule type" value="Genomic_DNA"/>
</dbReference>